<evidence type="ECO:0000313" key="2">
    <source>
        <dbReference type="Proteomes" id="UP000250235"/>
    </source>
</evidence>
<gene>
    <name evidence="1" type="ORF">F511_27738</name>
</gene>
<reference evidence="1 2" key="1">
    <citation type="journal article" date="2015" name="Proc. Natl. Acad. Sci. U.S.A.">
        <title>The resurrection genome of Boea hygrometrica: A blueprint for survival of dehydration.</title>
        <authorList>
            <person name="Xiao L."/>
            <person name="Yang G."/>
            <person name="Zhang L."/>
            <person name="Yang X."/>
            <person name="Zhao S."/>
            <person name="Ji Z."/>
            <person name="Zhou Q."/>
            <person name="Hu M."/>
            <person name="Wang Y."/>
            <person name="Chen M."/>
            <person name="Xu Y."/>
            <person name="Jin H."/>
            <person name="Xiao X."/>
            <person name="Hu G."/>
            <person name="Bao F."/>
            <person name="Hu Y."/>
            <person name="Wan P."/>
            <person name="Li L."/>
            <person name="Deng X."/>
            <person name="Kuang T."/>
            <person name="Xiang C."/>
            <person name="Zhu J.K."/>
            <person name="Oliver M.J."/>
            <person name="He Y."/>
        </authorList>
    </citation>
    <scope>NUCLEOTIDE SEQUENCE [LARGE SCALE GENOMIC DNA]</scope>
    <source>
        <strain evidence="2">cv. XS01</strain>
    </source>
</reference>
<dbReference type="EMBL" id="KQ989007">
    <property type="protein sequence ID" value="KZV55130.1"/>
    <property type="molecule type" value="Genomic_DNA"/>
</dbReference>
<proteinExistence type="predicted"/>
<sequence>MASLAVCELPDSCASCMRCGILMGSWLGPREPAGPRGGPVGGAPAMGDRSRRADGWKLACRVCVCGVRVVGLCFMGRSVRLDRFVGFGWTGSVFSDPKDLGTVYSDFSYRVEDFESELINLSIRVTSVIGLGFQFDSDTTETDPWFSRFDSVSILRGEYSISDLTESVDSLTVQKEGIFV</sequence>
<protein>
    <submittedName>
        <fullName evidence="1">Uncharacterized protein</fullName>
    </submittedName>
</protein>
<keyword evidence="2" id="KW-1185">Reference proteome</keyword>
<evidence type="ECO:0000313" key="1">
    <source>
        <dbReference type="EMBL" id="KZV55130.1"/>
    </source>
</evidence>
<name>A0A2Z7D7R3_9LAMI</name>
<dbReference type="Proteomes" id="UP000250235">
    <property type="component" value="Unassembled WGS sequence"/>
</dbReference>
<accession>A0A2Z7D7R3</accession>
<organism evidence="1 2">
    <name type="scientific">Dorcoceras hygrometricum</name>
    <dbReference type="NCBI Taxonomy" id="472368"/>
    <lineage>
        <taxon>Eukaryota</taxon>
        <taxon>Viridiplantae</taxon>
        <taxon>Streptophyta</taxon>
        <taxon>Embryophyta</taxon>
        <taxon>Tracheophyta</taxon>
        <taxon>Spermatophyta</taxon>
        <taxon>Magnoliopsida</taxon>
        <taxon>eudicotyledons</taxon>
        <taxon>Gunneridae</taxon>
        <taxon>Pentapetalae</taxon>
        <taxon>asterids</taxon>
        <taxon>lamiids</taxon>
        <taxon>Lamiales</taxon>
        <taxon>Gesneriaceae</taxon>
        <taxon>Didymocarpoideae</taxon>
        <taxon>Trichosporeae</taxon>
        <taxon>Loxocarpinae</taxon>
        <taxon>Dorcoceras</taxon>
    </lineage>
</organism>
<dbReference type="AlphaFoldDB" id="A0A2Z7D7R3"/>